<accession>A0A2N0P5A6</accession>
<dbReference type="Proteomes" id="UP000232722">
    <property type="component" value="Unassembled WGS sequence"/>
</dbReference>
<dbReference type="AlphaFoldDB" id="A0A2N0P5A6"/>
<dbReference type="PANTHER" id="PTHR14187:SF5">
    <property type="entry name" value="HEAT SHOCK 70 KDA PROTEIN 12A"/>
    <property type="match status" value="1"/>
</dbReference>
<organism evidence="1 2">
    <name type="scientific">Rhizophagus irregularis</name>
    <dbReference type="NCBI Taxonomy" id="588596"/>
    <lineage>
        <taxon>Eukaryota</taxon>
        <taxon>Fungi</taxon>
        <taxon>Fungi incertae sedis</taxon>
        <taxon>Mucoromycota</taxon>
        <taxon>Glomeromycotina</taxon>
        <taxon>Glomeromycetes</taxon>
        <taxon>Glomerales</taxon>
        <taxon>Glomeraceae</taxon>
        <taxon>Rhizophagus</taxon>
    </lineage>
</organism>
<dbReference type="EMBL" id="LLXJ01001472">
    <property type="protein sequence ID" value="PKC02014.1"/>
    <property type="molecule type" value="Genomic_DNA"/>
</dbReference>
<gene>
    <name evidence="1" type="ORF">RhiirA5_425843</name>
</gene>
<reference evidence="1 2" key="1">
    <citation type="submission" date="2016-04" db="EMBL/GenBank/DDBJ databases">
        <title>Genome analyses suggest a sexual origin of heterokaryosis in a supposedly ancient asexual fungus.</title>
        <authorList>
            <person name="Ropars J."/>
            <person name="Sedzielewska K."/>
            <person name="Noel J."/>
            <person name="Charron P."/>
            <person name="Farinelli L."/>
            <person name="Marton T."/>
            <person name="Kruger M."/>
            <person name="Pelin A."/>
            <person name="Brachmann A."/>
            <person name="Corradi N."/>
        </authorList>
    </citation>
    <scope>NUCLEOTIDE SEQUENCE [LARGE SCALE GENOMIC DNA]</scope>
    <source>
        <strain evidence="1 2">A5</strain>
    </source>
</reference>
<proteinExistence type="predicted"/>
<reference evidence="1 2" key="2">
    <citation type="submission" date="2017-09" db="EMBL/GenBank/DDBJ databases">
        <title>Extensive intraspecific genome diversity in a model arbuscular mycorrhizal fungus.</title>
        <authorList>
            <person name="Chen E.C."/>
            <person name="Morin E."/>
            <person name="Beaudet D."/>
            <person name="Noel J."/>
            <person name="Ndikumana S."/>
            <person name="Charron P."/>
            <person name="St-Onge C."/>
            <person name="Giorgi J."/>
            <person name="Grigoriev I.V."/>
            <person name="Roux C."/>
            <person name="Martin F.M."/>
            <person name="Corradi N."/>
        </authorList>
    </citation>
    <scope>NUCLEOTIDE SEQUENCE [LARGE SCALE GENOMIC DNA]</scope>
    <source>
        <strain evidence="1 2">A5</strain>
    </source>
</reference>
<evidence type="ECO:0000313" key="1">
    <source>
        <dbReference type="EMBL" id="PKC02014.1"/>
    </source>
</evidence>
<comment type="caution">
    <text evidence="1">The sequence shown here is derived from an EMBL/GenBank/DDBJ whole genome shotgun (WGS) entry which is preliminary data.</text>
</comment>
<evidence type="ECO:0000313" key="2">
    <source>
        <dbReference type="Proteomes" id="UP000232722"/>
    </source>
</evidence>
<protein>
    <submittedName>
        <fullName evidence="1">Uncharacterized protein</fullName>
    </submittedName>
</protein>
<name>A0A2N0P5A6_9GLOM</name>
<sequence length="146" mass="16933">MNSLKFVINERSLKFTYGVRISPEWEAGDPIERKESNGRIHKFHRMARRGDIVKPNQEFTSVQLPVFPTQNAINFLIYYTTEYSAQYCDEDGMEFLGNLLITLPDIHLGLERRVLFGLTFGRMEIIATAKNKQNGQNYQTTLKLDI</sequence>
<dbReference type="PANTHER" id="PTHR14187">
    <property type="entry name" value="ALPHA KINASE/ELONGATION FACTOR 2 KINASE"/>
    <property type="match status" value="1"/>
</dbReference>